<protein>
    <submittedName>
        <fullName evidence="2">Uncharacterized protein</fullName>
    </submittedName>
</protein>
<proteinExistence type="predicted"/>
<keyword evidence="1" id="KW-0175">Coiled coil</keyword>
<evidence type="ECO:0000313" key="2">
    <source>
        <dbReference type="EMBL" id="CAB4149620.1"/>
    </source>
</evidence>
<gene>
    <name evidence="2" type="ORF">UFOVP556_13</name>
</gene>
<evidence type="ECO:0000256" key="1">
    <source>
        <dbReference type="SAM" id="Coils"/>
    </source>
</evidence>
<accession>A0A6J5MXD6</accession>
<organism evidence="2">
    <name type="scientific">uncultured Caudovirales phage</name>
    <dbReference type="NCBI Taxonomy" id="2100421"/>
    <lineage>
        <taxon>Viruses</taxon>
        <taxon>Duplodnaviria</taxon>
        <taxon>Heunggongvirae</taxon>
        <taxon>Uroviricota</taxon>
        <taxon>Caudoviricetes</taxon>
        <taxon>Peduoviridae</taxon>
        <taxon>Maltschvirus</taxon>
        <taxon>Maltschvirus maltsch</taxon>
    </lineage>
</organism>
<sequence>MSDYIHKDDAYEWLRDKEIQFAEDDFAKVQAERDALKAKVLELHTEVERLSRELARGL</sequence>
<name>A0A6J5MXD6_9CAUD</name>
<feature type="coiled-coil region" evidence="1">
    <location>
        <begin position="19"/>
        <end position="53"/>
    </location>
</feature>
<reference evidence="2" key="1">
    <citation type="submission" date="2020-04" db="EMBL/GenBank/DDBJ databases">
        <authorList>
            <person name="Chiriac C."/>
            <person name="Salcher M."/>
            <person name="Ghai R."/>
            <person name="Kavagutti S V."/>
        </authorList>
    </citation>
    <scope>NUCLEOTIDE SEQUENCE</scope>
</reference>
<dbReference type="EMBL" id="LR796530">
    <property type="protein sequence ID" value="CAB4149620.1"/>
    <property type="molecule type" value="Genomic_DNA"/>
</dbReference>